<organism evidence="1 2">
    <name type="scientific">Viridibacillus arenosi FSL R5-213</name>
    <dbReference type="NCBI Taxonomy" id="1227360"/>
    <lineage>
        <taxon>Bacteria</taxon>
        <taxon>Bacillati</taxon>
        <taxon>Bacillota</taxon>
        <taxon>Bacilli</taxon>
        <taxon>Bacillales</taxon>
        <taxon>Caryophanaceae</taxon>
        <taxon>Viridibacillus</taxon>
    </lineage>
</organism>
<protein>
    <submittedName>
        <fullName evidence="1">Uncharacterized protein</fullName>
    </submittedName>
</protein>
<dbReference type="Proteomes" id="UP000019062">
    <property type="component" value="Unassembled WGS sequence"/>
</dbReference>
<proteinExistence type="predicted"/>
<dbReference type="AlphaFoldDB" id="W4EJ31"/>
<accession>W4EJ31</accession>
<gene>
    <name evidence="1" type="ORF">C176_21611</name>
</gene>
<name>W4EJ31_9BACL</name>
<keyword evidence="2" id="KW-1185">Reference proteome</keyword>
<dbReference type="RefSeq" id="WP_038191420.1">
    <property type="nucleotide sequence ID" value="NZ_ASQA01000045.1"/>
</dbReference>
<dbReference type="EMBL" id="ASQA01000045">
    <property type="protein sequence ID" value="ETT80618.1"/>
    <property type="molecule type" value="Genomic_DNA"/>
</dbReference>
<comment type="caution">
    <text evidence="1">The sequence shown here is derived from an EMBL/GenBank/DDBJ whole genome shotgun (WGS) entry which is preliminary data.</text>
</comment>
<evidence type="ECO:0000313" key="1">
    <source>
        <dbReference type="EMBL" id="ETT80618.1"/>
    </source>
</evidence>
<sequence length="84" mass="9576">MNILRNEQAYSNGGGVFFLKIRRPGLIDGIFEKEDHAFGPLSRINHAIGQIPYAKLPLNHEQPTWLGCTIKVVFKNEDKSKLFH</sequence>
<reference evidence="1 2" key="1">
    <citation type="journal article" date="2014" name="BMC Genomics">
        <title>Genomic comparison of sporeforming bacilli isolated from milk.</title>
        <authorList>
            <person name="Moreno Switt A.I."/>
            <person name="Andrus A.D."/>
            <person name="Ranieri M.L."/>
            <person name="Orsi R.H."/>
            <person name="Ivy R."/>
            <person name="den Bakker H.C."/>
            <person name="Martin N.H."/>
            <person name="Wiedmann M."/>
            <person name="Boor K.J."/>
        </authorList>
    </citation>
    <scope>NUCLEOTIDE SEQUENCE [LARGE SCALE GENOMIC DNA]</scope>
    <source>
        <strain evidence="1 2">FSL R5-213</strain>
    </source>
</reference>
<evidence type="ECO:0000313" key="2">
    <source>
        <dbReference type="Proteomes" id="UP000019062"/>
    </source>
</evidence>